<feature type="domain" description="Cupin type-1" evidence="3">
    <location>
        <begin position="114"/>
        <end position="250"/>
    </location>
</feature>
<evidence type="ECO:0000259" key="3">
    <source>
        <dbReference type="SMART" id="SM00835"/>
    </source>
</evidence>
<evidence type="ECO:0000256" key="2">
    <source>
        <dbReference type="SAM" id="SignalP"/>
    </source>
</evidence>
<dbReference type="InterPro" id="IPR050253">
    <property type="entry name" value="Seed_Storage-Functional"/>
</dbReference>
<keyword evidence="2" id="KW-0732">Signal</keyword>
<feature type="chain" id="PRO_5043008287" evidence="2">
    <location>
        <begin position="26"/>
        <end position="497"/>
    </location>
</feature>
<proteinExistence type="predicted"/>
<sequence>MAATTVQFLFPLLLLLLSSILLASATSVNSDHDMKRCHKECKAIIPEGRQLKECVRQCVGRRSSERESRRDQQEGDEQDEATDGRRREHNPYYFSRRSFRQWVRTKHGHLHVLERFSERSELLLGVENYRLAYLEAEPKTFIVPSHWDAEQVIYVMQGHGTITLLDQENRDSYEIRRGDIMRIPAGSIVYAINEATDEKLRVAMLLHPISTPGEVEEYIGAAGRNPETFYTSFSNEVLEAAFNTPRDKLERLFGQQRSGQIVKINDHQIRRLSRSTRRRGWAPFARSNEPYNLLNKRPSDCNQHGELYAATAQDYHQLHHLNSDVYVVNITQGSMMAPHYNSRSPQLAMVMEGTGYFEMVCPHDQSSEHHAQSTEESSTGYRTMRSRVSCGSAFVIPAGHPAAIVAAPNENLQVLSFGLRADSNTRYFLAGSNNVLNRMEREAKELAFGVEAEEVDEVLNAQPESVFLPGPKHRRHREEEERDAQTSLESLFSFLAF</sequence>
<reference evidence="4 5" key="1">
    <citation type="submission" date="2023-10" db="EMBL/GenBank/DDBJ databases">
        <title>Chromosome-scale genome assembly provides insights into flower coloration mechanisms of Canna indica.</title>
        <authorList>
            <person name="Li C."/>
        </authorList>
    </citation>
    <scope>NUCLEOTIDE SEQUENCE [LARGE SCALE GENOMIC DNA]</scope>
    <source>
        <tissue evidence="4">Flower</tissue>
    </source>
</reference>
<protein>
    <submittedName>
        <fullName evidence="4">Cupincin-like</fullName>
    </submittedName>
</protein>
<keyword evidence="5" id="KW-1185">Reference proteome</keyword>
<dbReference type="SMART" id="SM00835">
    <property type="entry name" value="Cupin_1"/>
    <property type="match status" value="2"/>
</dbReference>
<feature type="signal peptide" evidence="2">
    <location>
        <begin position="1"/>
        <end position="25"/>
    </location>
</feature>
<accession>A0AAQ3L1N6</accession>
<dbReference type="InterPro" id="IPR011051">
    <property type="entry name" value="RmlC_Cupin_sf"/>
</dbReference>
<evidence type="ECO:0000313" key="5">
    <source>
        <dbReference type="Proteomes" id="UP001327560"/>
    </source>
</evidence>
<dbReference type="SUPFAM" id="SSF51182">
    <property type="entry name" value="RmlC-like cupins"/>
    <property type="match status" value="1"/>
</dbReference>
<evidence type="ECO:0000313" key="4">
    <source>
        <dbReference type="EMBL" id="WOL15287.1"/>
    </source>
</evidence>
<dbReference type="PANTHER" id="PTHR31189">
    <property type="entry name" value="OS03G0336100 PROTEIN-RELATED"/>
    <property type="match status" value="1"/>
</dbReference>
<name>A0AAQ3L1N6_9LILI</name>
<dbReference type="CDD" id="cd02245">
    <property type="entry name" value="cupin_7S_vicilin-like_C"/>
    <property type="match status" value="1"/>
</dbReference>
<dbReference type="Gene3D" id="2.60.120.10">
    <property type="entry name" value="Jelly Rolls"/>
    <property type="match status" value="2"/>
</dbReference>
<dbReference type="EMBL" id="CP136896">
    <property type="protein sequence ID" value="WOL15287.1"/>
    <property type="molecule type" value="Genomic_DNA"/>
</dbReference>
<feature type="domain" description="Cupin type-1" evidence="3">
    <location>
        <begin position="291"/>
        <end position="456"/>
    </location>
</feature>
<organism evidence="4 5">
    <name type="scientific">Canna indica</name>
    <name type="common">Indian-shot</name>
    <dbReference type="NCBI Taxonomy" id="4628"/>
    <lineage>
        <taxon>Eukaryota</taxon>
        <taxon>Viridiplantae</taxon>
        <taxon>Streptophyta</taxon>
        <taxon>Embryophyta</taxon>
        <taxon>Tracheophyta</taxon>
        <taxon>Spermatophyta</taxon>
        <taxon>Magnoliopsida</taxon>
        <taxon>Liliopsida</taxon>
        <taxon>Zingiberales</taxon>
        <taxon>Cannaceae</taxon>
        <taxon>Canna</taxon>
    </lineage>
</organism>
<feature type="compositionally biased region" description="Basic and acidic residues" evidence="1">
    <location>
        <begin position="62"/>
        <end position="73"/>
    </location>
</feature>
<gene>
    <name evidence="4" type="ORF">Cni_G24068</name>
</gene>
<dbReference type="AlphaFoldDB" id="A0AAQ3L1N6"/>
<dbReference type="PANTHER" id="PTHR31189:SF13">
    <property type="entry name" value="CUPINCIN"/>
    <property type="match status" value="1"/>
</dbReference>
<dbReference type="Proteomes" id="UP001327560">
    <property type="component" value="Chromosome 7"/>
</dbReference>
<dbReference type="InterPro" id="IPR014710">
    <property type="entry name" value="RmlC-like_jellyroll"/>
</dbReference>
<dbReference type="Pfam" id="PF00190">
    <property type="entry name" value="Cupin_1"/>
    <property type="match status" value="2"/>
</dbReference>
<dbReference type="InterPro" id="IPR006045">
    <property type="entry name" value="Cupin_1"/>
</dbReference>
<evidence type="ECO:0000256" key="1">
    <source>
        <dbReference type="SAM" id="MobiDB-lite"/>
    </source>
</evidence>
<feature type="region of interest" description="Disordered" evidence="1">
    <location>
        <begin position="62"/>
        <end position="87"/>
    </location>
</feature>
<dbReference type="CDD" id="cd02244">
    <property type="entry name" value="cupin_7S_vicilin-like_N"/>
    <property type="match status" value="1"/>
</dbReference>